<evidence type="ECO:0000256" key="1">
    <source>
        <dbReference type="SAM" id="MobiDB-lite"/>
    </source>
</evidence>
<evidence type="ECO:0000313" key="3">
    <source>
        <dbReference type="Proteomes" id="UP000314294"/>
    </source>
</evidence>
<dbReference type="AlphaFoldDB" id="A0A4Z2EVQ6"/>
<feature type="region of interest" description="Disordered" evidence="1">
    <location>
        <begin position="209"/>
        <end position="257"/>
    </location>
</feature>
<comment type="caution">
    <text evidence="2">The sequence shown here is derived from an EMBL/GenBank/DDBJ whole genome shotgun (WGS) entry which is preliminary data.</text>
</comment>
<organism evidence="2 3">
    <name type="scientific">Liparis tanakae</name>
    <name type="common">Tanaka's snailfish</name>
    <dbReference type="NCBI Taxonomy" id="230148"/>
    <lineage>
        <taxon>Eukaryota</taxon>
        <taxon>Metazoa</taxon>
        <taxon>Chordata</taxon>
        <taxon>Craniata</taxon>
        <taxon>Vertebrata</taxon>
        <taxon>Euteleostomi</taxon>
        <taxon>Actinopterygii</taxon>
        <taxon>Neopterygii</taxon>
        <taxon>Teleostei</taxon>
        <taxon>Neoteleostei</taxon>
        <taxon>Acanthomorphata</taxon>
        <taxon>Eupercaria</taxon>
        <taxon>Perciformes</taxon>
        <taxon>Cottioidei</taxon>
        <taxon>Cottales</taxon>
        <taxon>Liparidae</taxon>
        <taxon>Liparis</taxon>
    </lineage>
</organism>
<feature type="compositionally biased region" description="Low complexity" evidence="1">
    <location>
        <begin position="51"/>
        <end position="65"/>
    </location>
</feature>
<gene>
    <name evidence="2" type="ORF">EYF80_056800</name>
</gene>
<feature type="compositionally biased region" description="Basic and acidic residues" evidence="1">
    <location>
        <begin position="246"/>
        <end position="257"/>
    </location>
</feature>
<sequence length="257" mass="28974">MGTSYLDCQGPQTVQEVVGCSGHQFDGFRVRLQVALRRRPEEYINTGTLSQDTPPTGQDTPPTGQDTPCVLERRIHTFRAQEPEVQVVQEVLLGAVQPDGRLPAEDFLDQQRHPSVRDGHKVRHAAPAPPAGTQIPQVDPEASQEDLSRRQERTRQVTFTSLLLTDSTRRIRSPHLLQVHVGVSDLLDVVWRQRGVPQQEVRQALLVPQESSNREKHHRDLHSSQPITCQYKPSMVPQVKQGPDQDQTRTRPGLDQD</sequence>
<accession>A0A4Z2EVQ6</accession>
<proteinExistence type="predicted"/>
<name>A0A4Z2EVQ6_9TELE</name>
<protein>
    <submittedName>
        <fullName evidence="2">Uncharacterized protein</fullName>
    </submittedName>
</protein>
<keyword evidence="3" id="KW-1185">Reference proteome</keyword>
<reference evidence="2 3" key="1">
    <citation type="submission" date="2019-03" db="EMBL/GenBank/DDBJ databases">
        <title>First draft genome of Liparis tanakae, snailfish: a comprehensive survey of snailfish specific genes.</title>
        <authorList>
            <person name="Kim W."/>
            <person name="Song I."/>
            <person name="Jeong J.-H."/>
            <person name="Kim D."/>
            <person name="Kim S."/>
            <person name="Ryu S."/>
            <person name="Song J.Y."/>
            <person name="Lee S.K."/>
        </authorList>
    </citation>
    <scope>NUCLEOTIDE SEQUENCE [LARGE SCALE GENOMIC DNA]</scope>
    <source>
        <tissue evidence="2">Muscle</tissue>
    </source>
</reference>
<feature type="region of interest" description="Disordered" evidence="1">
    <location>
        <begin position="114"/>
        <end position="153"/>
    </location>
</feature>
<feature type="region of interest" description="Disordered" evidence="1">
    <location>
        <begin position="46"/>
        <end position="65"/>
    </location>
</feature>
<dbReference type="EMBL" id="SRLO01002382">
    <property type="protein sequence ID" value="TNN33036.1"/>
    <property type="molecule type" value="Genomic_DNA"/>
</dbReference>
<evidence type="ECO:0000313" key="2">
    <source>
        <dbReference type="EMBL" id="TNN33036.1"/>
    </source>
</evidence>
<dbReference type="Proteomes" id="UP000314294">
    <property type="component" value="Unassembled WGS sequence"/>
</dbReference>